<keyword evidence="2" id="KW-0808">Transferase</keyword>
<comment type="caution">
    <text evidence="2">The sequence shown here is derived from an EMBL/GenBank/DDBJ whole genome shotgun (WGS) entry which is preliminary data.</text>
</comment>
<dbReference type="Proteomes" id="UP000255317">
    <property type="component" value="Unassembled WGS sequence"/>
</dbReference>
<dbReference type="PROSITE" id="PS51186">
    <property type="entry name" value="GNAT"/>
    <property type="match status" value="1"/>
</dbReference>
<feature type="domain" description="N-acetyltransferase" evidence="1">
    <location>
        <begin position="9"/>
        <end position="175"/>
    </location>
</feature>
<keyword evidence="3" id="KW-1185">Reference proteome</keyword>
<dbReference type="EMBL" id="QRAO01000002">
    <property type="protein sequence ID" value="RDK86842.1"/>
    <property type="molecule type" value="Genomic_DNA"/>
</dbReference>
<evidence type="ECO:0000259" key="1">
    <source>
        <dbReference type="PROSITE" id="PS51186"/>
    </source>
</evidence>
<dbReference type="Pfam" id="PF13302">
    <property type="entry name" value="Acetyltransf_3"/>
    <property type="match status" value="1"/>
</dbReference>
<name>A0A370QEP3_9FLAO</name>
<gene>
    <name evidence="2" type="ORF">C8D94_10218</name>
</gene>
<dbReference type="Gene3D" id="3.40.630.30">
    <property type="match status" value="1"/>
</dbReference>
<protein>
    <submittedName>
        <fullName evidence="2">Diamine N-acetyltransferase</fullName>
    </submittedName>
</protein>
<dbReference type="RefSeq" id="WP_115123070.1">
    <property type="nucleotide sequence ID" value="NZ_QRAO01000002.1"/>
</dbReference>
<sequence>MQTLQGEKINLRALEPTDLEFLYQLENDESIWQMSNTTQPFSKYVLKEYLANSHRDIYEVKQLRLVICTTNNKKTIGFLDLFDFEPKHRRAGIGILIFNVEERGKGYAAEALRLIANYAKGHLNMHQLYANIMADNDRSIQLFKKAGYVKSGVKRDWIVSAKGFQDELLYQLLLNGEG</sequence>
<dbReference type="AlphaFoldDB" id="A0A370QEP3"/>
<evidence type="ECO:0000313" key="2">
    <source>
        <dbReference type="EMBL" id="RDK86842.1"/>
    </source>
</evidence>
<evidence type="ECO:0000313" key="3">
    <source>
        <dbReference type="Proteomes" id="UP000255317"/>
    </source>
</evidence>
<organism evidence="2 3">
    <name type="scientific">Marinirhabdus gelatinilytica</name>
    <dbReference type="NCBI Taxonomy" id="1703343"/>
    <lineage>
        <taxon>Bacteria</taxon>
        <taxon>Pseudomonadati</taxon>
        <taxon>Bacteroidota</taxon>
        <taxon>Flavobacteriia</taxon>
        <taxon>Flavobacteriales</taxon>
        <taxon>Flavobacteriaceae</taxon>
    </lineage>
</organism>
<dbReference type="OrthoDB" id="893030at2"/>
<dbReference type="PANTHER" id="PTHR43415">
    <property type="entry name" value="SPERMIDINE N(1)-ACETYLTRANSFERASE"/>
    <property type="match status" value="1"/>
</dbReference>
<dbReference type="InterPro" id="IPR016181">
    <property type="entry name" value="Acyl_CoA_acyltransferase"/>
</dbReference>
<reference evidence="2 3" key="1">
    <citation type="submission" date="2018-07" db="EMBL/GenBank/DDBJ databases">
        <title>Genomic Encyclopedia of Type Strains, Phase IV (KMG-IV): sequencing the most valuable type-strain genomes for metagenomic binning, comparative biology and taxonomic classification.</title>
        <authorList>
            <person name="Goeker M."/>
        </authorList>
    </citation>
    <scope>NUCLEOTIDE SEQUENCE [LARGE SCALE GENOMIC DNA]</scope>
    <source>
        <strain evidence="2 3">DSM 101478</strain>
    </source>
</reference>
<dbReference type="SUPFAM" id="SSF55729">
    <property type="entry name" value="Acyl-CoA N-acyltransferases (Nat)"/>
    <property type="match status" value="1"/>
</dbReference>
<accession>A0A370QEP3</accession>
<proteinExistence type="predicted"/>
<dbReference type="PANTHER" id="PTHR43415:SF3">
    <property type="entry name" value="GNAT-FAMILY ACETYLTRANSFERASE"/>
    <property type="match status" value="1"/>
</dbReference>
<dbReference type="InterPro" id="IPR000182">
    <property type="entry name" value="GNAT_dom"/>
</dbReference>
<dbReference type="GO" id="GO:0016747">
    <property type="term" value="F:acyltransferase activity, transferring groups other than amino-acyl groups"/>
    <property type="evidence" value="ECO:0007669"/>
    <property type="project" value="InterPro"/>
</dbReference>